<evidence type="ECO:0008006" key="4">
    <source>
        <dbReference type="Google" id="ProtNLM"/>
    </source>
</evidence>
<sequence>MLCVAVLALAAAATAGAFAALARNASPPAARDAALMVAENALVRARAAIAYASSPSADASTLLADRSWGLVPGETDYVAGAELRAPLACGDANVHALRLPVATTYDAAAERFTVVVTYPRDPCRPDASGTVAAGDALTLTAGETLPPSVYPPGATVYRDVATPARM</sequence>
<proteinExistence type="predicted"/>
<dbReference type="EMBL" id="AP025523">
    <property type="protein sequence ID" value="BDE07173.1"/>
    <property type="molecule type" value="Genomic_DNA"/>
</dbReference>
<evidence type="ECO:0000313" key="3">
    <source>
        <dbReference type="Proteomes" id="UP001317532"/>
    </source>
</evidence>
<feature type="chain" id="PRO_5042882980" description="Type II secretion system protein" evidence="1">
    <location>
        <begin position="20"/>
        <end position="166"/>
    </location>
</feature>
<dbReference type="AlphaFoldDB" id="A0AAN1XXG2"/>
<dbReference type="Proteomes" id="UP001317532">
    <property type="component" value="Chromosome"/>
</dbReference>
<name>A0AAN1XXG2_UNVUL</name>
<gene>
    <name evidence="2" type="ORF">WPS_24490</name>
</gene>
<feature type="signal peptide" evidence="1">
    <location>
        <begin position="1"/>
        <end position="19"/>
    </location>
</feature>
<keyword evidence="3" id="KW-1185">Reference proteome</keyword>
<evidence type="ECO:0000256" key="1">
    <source>
        <dbReference type="SAM" id="SignalP"/>
    </source>
</evidence>
<protein>
    <recommendedName>
        <fullName evidence="4">Type II secretion system protein</fullName>
    </recommendedName>
</protein>
<reference evidence="2 3" key="1">
    <citation type="journal article" date="2022" name="ISME Commun">
        <title>Vulcanimicrobium alpinus gen. nov. sp. nov., the first cultivated representative of the candidate phylum 'Eremiobacterota', is a metabolically versatile aerobic anoxygenic phototroph.</title>
        <authorList>
            <person name="Yabe S."/>
            <person name="Muto K."/>
            <person name="Abe K."/>
            <person name="Yokota A."/>
            <person name="Staudigel H."/>
            <person name="Tebo B.M."/>
        </authorList>
    </citation>
    <scope>NUCLEOTIDE SEQUENCE [LARGE SCALE GENOMIC DNA]</scope>
    <source>
        <strain evidence="2 3">WC8-2</strain>
    </source>
</reference>
<dbReference type="KEGG" id="vab:WPS_24490"/>
<accession>A0AAN1XXG2</accession>
<evidence type="ECO:0000313" key="2">
    <source>
        <dbReference type="EMBL" id="BDE07173.1"/>
    </source>
</evidence>
<organism evidence="2 3">
    <name type="scientific">Vulcanimicrobium alpinum</name>
    <dbReference type="NCBI Taxonomy" id="3016050"/>
    <lineage>
        <taxon>Bacteria</taxon>
        <taxon>Bacillati</taxon>
        <taxon>Vulcanimicrobiota</taxon>
        <taxon>Vulcanimicrobiia</taxon>
        <taxon>Vulcanimicrobiales</taxon>
        <taxon>Vulcanimicrobiaceae</taxon>
        <taxon>Vulcanimicrobium</taxon>
    </lineage>
</organism>
<keyword evidence="1" id="KW-0732">Signal</keyword>